<evidence type="ECO:0000313" key="2">
    <source>
        <dbReference type="EMBL" id="KAF2094213.1"/>
    </source>
</evidence>
<accession>A0A9P4M227</accession>
<protein>
    <submittedName>
        <fullName evidence="2">Uncharacterized protein</fullName>
    </submittedName>
</protein>
<feature type="compositionally biased region" description="Polar residues" evidence="1">
    <location>
        <begin position="221"/>
        <end position="235"/>
    </location>
</feature>
<proteinExistence type="predicted"/>
<evidence type="ECO:0000256" key="1">
    <source>
        <dbReference type="SAM" id="MobiDB-lite"/>
    </source>
</evidence>
<dbReference type="AlphaFoldDB" id="A0A9P4M227"/>
<feature type="region of interest" description="Disordered" evidence="1">
    <location>
        <begin position="217"/>
        <end position="259"/>
    </location>
</feature>
<dbReference type="EMBL" id="ML978135">
    <property type="protein sequence ID" value="KAF2094213.1"/>
    <property type="molecule type" value="Genomic_DNA"/>
</dbReference>
<organism evidence="2 3">
    <name type="scientific">Rhizodiscina lignyota</name>
    <dbReference type="NCBI Taxonomy" id="1504668"/>
    <lineage>
        <taxon>Eukaryota</taxon>
        <taxon>Fungi</taxon>
        <taxon>Dikarya</taxon>
        <taxon>Ascomycota</taxon>
        <taxon>Pezizomycotina</taxon>
        <taxon>Dothideomycetes</taxon>
        <taxon>Pleosporomycetidae</taxon>
        <taxon>Aulographales</taxon>
        <taxon>Rhizodiscinaceae</taxon>
        <taxon>Rhizodiscina</taxon>
    </lineage>
</organism>
<gene>
    <name evidence="2" type="ORF">NA57DRAFT_80628</name>
</gene>
<comment type="caution">
    <text evidence="2">The sequence shown here is derived from an EMBL/GenBank/DDBJ whole genome shotgun (WGS) entry which is preliminary data.</text>
</comment>
<sequence length="274" mass="30824">MEPQETPPNTQSYKDLMRKTESQIAALESKTKSLHYTDFVLTFYDEGRVMREAFKNEDLEKAFSEAHRLLAKHKQKFGLETRLGFHILLLTSGHDQLYHAEQCLNLSAKLRFKNPRNLDTGERINDLDSKEWQNKLELYEWIAYRAEKAMRYAKAQAGGGIDSEDYRKLKLEQKRFQGKRFAISLGRFGVLKLSAEAIESGVGNIVVQSMDDLMEAEEAARNSNEVPDTGGSQTTQKHETDSACGFDEGDGLPSDGNAEGQAGLVAVSHARAFL</sequence>
<keyword evidence="3" id="KW-1185">Reference proteome</keyword>
<reference evidence="2" key="1">
    <citation type="journal article" date="2020" name="Stud. Mycol.">
        <title>101 Dothideomycetes genomes: a test case for predicting lifestyles and emergence of pathogens.</title>
        <authorList>
            <person name="Haridas S."/>
            <person name="Albert R."/>
            <person name="Binder M."/>
            <person name="Bloem J."/>
            <person name="Labutti K."/>
            <person name="Salamov A."/>
            <person name="Andreopoulos B."/>
            <person name="Baker S."/>
            <person name="Barry K."/>
            <person name="Bills G."/>
            <person name="Bluhm B."/>
            <person name="Cannon C."/>
            <person name="Castanera R."/>
            <person name="Culley D."/>
            <person name="Daum C."/>
            <person name="Ezra D."/>
            <person name="Gonzalez J."/>
            <person name="Henrissat B."/>
            <person name="Kuo A."/>
            <person name="Liang C."/>
            <person name="Lipzen A."/>
            <person name="Lutzoni F."/>
            <person name="Magnuson J."/>
            <person name="Mondo S."/>
            <person name="Nolan M."/>
            <person name="Ohm R."/>
            <person name="Pangilinan J."/>
            <person name="Park H.-J."/>
            <person name="Ramirez L."/>
            <person name="Alfaro M."/>
            <person name="Sun H."/>
            <person name="Tritt A."/>
            <person name="Yoshinaga Y."/>
            <person name="Zwiers L.-H."/>
            <person name="Turgeon B."/>
            <person name="Goodwin S."/>
            <person name="Spatafora J."/>
            <person name="Crous P."/>
            <person name="Grigoriev I."/>
        </authorList>
    </citation>
    <scope>NUCLEOTIDE SEQUENCE</scope>
    <source>
        <strain evidence="2">CBS 133067</strain>
    </source>
</reference>
<dbReference type="Proteomes" id="UP000799772">
    <property type="component" value="Unassembled WGS sequence"/>
</dbReference>
<evidence type="ECO:0000313" key="3">
    <source>
        <dbReference type="Proteomes" id="UP000799772"/>
    </source>
</evidence>
<name>A0A9P4M227_9PEZI</name>